<dbReference type="RefSeq" id="WP_147183279.1">
    <property type="nucleotide sequence ID" value="NZ_CP042382.1"/>
</dbReference>
<gene>
    <name evidence="3" type="ORF">FGL86_03395</name>
</gene>
<reference evidence="3 4" key="1">
    <citation type="submission" date="2019-06" db="EMBL/GenBank/DDBJ databases">
        <title>Genome analyses of bacteria isolated from kimchi.</title>
        <authorList>
            <person name="Lee S."/>
            <person name="Ahn S."/>
            <person name="Roh S."/>
        </authorList>
    </citation>
    <scope>NUCLEOTIDE SEQUENCE [LARGE SCALE GENOMIC DNA]</scope>
    <source>
        <strain evidence="3 4">CBA4606</strain>
    </source>
</reference>
<feature type="region of interest" description="Disordered" evidence="1">
    <location>
        <begin position="82"/>
        <end position="103"/>
    </location>
</feature>
<dbReference type="AlphaFoldDB" id="A0A5B8SPH0"/>
<dbReference type="EMBL" id="CP042382">
    <property type="protein sequence ID" value="QEA38211.1"/>
    <property type="molecule type" value="Genomic_DNA"/>
</dbReference>
<dbReference type="Proteomes" id="UP000321272">
    <property type="component" value="Chromosome"/>
</dbReference>
<keyword evidence="2" id="KW-1133">Transmembrane helix</keyword>
<sequence>MVTAEGNTTRWYISDAVATYVFEDPANDKKATSIDELWLSRPAPEETHFTGFLDIGPCMRIQMIRHGNGPLELIVEPIESQMDSRDRCGDDKSADDTKGSARSIRLEKFQDNATSKPEWPLSITLEMNIENYPFSGSLRGSGGIGVETYDTNASQVPPMLHEGHVTILGKALATQERFKIMEIPLVLGDEVHLIDREERDIQAACVFYVPAARGMPGFDVSCRAMENTIRINRLGARPFEIPPGLWAYLKNDPNFQALLALIGSVLFVLFQYILDRLFSRQTPTS</sequence>
<evidence type="ECO:0000313" key="4">
    <source>
        <dbReference type="Proteomes" id="UP000321272"/>
    </source>
</evidence>
<accession>A0A5B8SPH0</accession>
<evidence type="ECO:0000256" key="1">
    <source>
        <dbReference type="SAM" id="MobiDB-lite"/>
    </source>
</evidence>
<protein>
    <submittedName>
        <fullName evidence="3">Uncharacterized protein</fullName>
    </submittedName>
</protein>
<proteinExistence type="predicted"/>
<evidence type="ECO:0000256" key="2">
    <source>
        <dbReference type="SAM" id="Phobius"/>
    </source>
</evidence>
<feature type="transmembrane region" description="Helical" evidence="2">
    <location>
        <begin position="255"/>
        <end position="274"/>
    </location>
</feature>
<dbReference type="KEGG" id="paur:FGL86_03395"/>
<name>A0A5B8SPH0_9GAMM</name>
<keyword evidence="2" id="KW-0472">Membrane</keyword>
<keyword evidence="4" id="KW-1185">Reference proteome</keyword>
<keyword evidence="2" id="KW-0812">Transmembrane</keyword>
<organism evidence="3 4">
    <name type="scientific">Pistricoccus aurantiacus</name>
    <dbReference type="NCBI Taxonomy" id="1883414"/>
    <lineage>
        <taxon>Bacteria</taxon>
        <taxon>Pseudomonadati</taxon>
        <taxon>Pseudomonadota</taxon>
        <taxon>Gammaproteobacteria</taxon>
        <taxon>Oceanospirillales</taxon>
        <taxon>Halomonadaceae</taxon>
        <taxon>Pistricoccus</taxon>
    </lineage>
</organism>
<evidence type="ECO:0000313" key="3">
    <source>
        <dbReference type="EMBL" id="QEA38211.1"/>
    </source>
</evidence>